<dbReference type="PROSITE" id="PS51257">
    <property type="entry name" value="PROKAR_LIPOPROTEIN"/>
    <property type="match status" value="1"/>
</dbReference>
<gene>
    <name evidence="1" type="ORF">ACFO4O_07390</name>
</gene>
<dbReference type="RefSeq" id="WP_382406989.1">
    <property type="nucleotide sequence ID" value="NZ_JBHSGU010000002.1"/>
</dbReference>
<name>A0ABV9LVI1_9ALTE</name>
<protein>
    <recommendedName>
        <fullName evidence="3">Lipoprotein</fullName>
    </recommendedName>
</protein>
<proteinExistence type="predicted"/>
<accession>A0ABV9LVI1</accession>
<sequence>MLFLRTIKTTRFYLLILLYTFLLAGCAKTSPQLEAPISLEANSVSGAQIFEDTFLAHGGANIDELHDVNVAIDGHWYYLITKIQPEVTDTQFRQQSEERLLLNPQTYAVIYQGEAGTKQVLRTANSIDLAYNGQTSGDERIKTATALTADAFYLFSLGPLALSNRDVEWRRLKDGKEDGASYYRINGKLSPGIGLSESDFVTLWVDKNTMLTFRVHITLEGFESTKGAHVDTTFLNYASVDGFTLPSHFFERVLGPIRIDAHEWWYTGLDINRGLSLDDVRLNNWSDKAQTPASAMQGKKEK</sequence>
<dbReference type="EMBL" id="JBHSGU010000002">
    <property type="protein sequence ID" value="MFC4699973.1"/>
    <property type="molecule type" value="Genomic_DNA"/>
</dbReference>
<comment type="caution">
    <text evidence="1">The sequence shown here is derived from an EMBL/GenBank/DDBJ whole genome shotgun (WGS) entry which is preliminary data.</text>
</comment>
<keyword evidence="2" id="KW-1185">Reference proteome</keyword>
<evidence type="ECO:0008006" key="3">
    <source>
        <dbReference type="Google" id="ProtNLM"/>
    </source>
</evidence>
<evidence type="ECO:0000313" key="1">
    <source>
        <dbReference type="EMBL" id="MFC4699973.1"/>
    </source>
</evidence>
<evidence type="ECO:0000313" key="2">
    <source>
        <dbReference type="Proteomes" id="UP001595897"/>
    </source>
</evidence>
<organism evidence="1 2">
    <name type="scientific">Glaciecola siphonariae</name>
    <dbReference type="NCBI Taxonomy" id="521012"/>
    <lineage>
        <taxon>Bacteria</taxon>
        <taxon>Pseudomonadati</taxon>
        <taxon>Pseudomonadota</taxon>
        <taxon>Gammaproteobacteria</taxon>
        <taxon>Alteromonadales</taxon>
        <taxon>Alteromonadaceae</taxon>
        <taxon>Glaciecola</taxon>
    </lineage>
</organism>
<reference evidence="2" key="1">
    <citation type="journal article" date="2019" name="Int. J. Syst. Evol. Microbiol.">
        <title>The Global Catalogue of Microorganisms (GCM) 10K type strain sequencing project: providing services to taxonomists for standard genome sequencing and annotation.</title>
        <authorList>
            <consortium name="The Broad Institute Genomics Platform"/>
            <consortium name="The Broad Institute Genome Sequencing Center for Infectious Disease"/>
            <person name="Wu L."/>
            <person name="Ma J."/>
        </authorList>
    </citation>
    <scope>NUCLEOTIDE SEQUENCE [LARGE SCALE GENOMIC DNA]</scope>
    <source>
        <strain evidence="2">KACC 12507</strain>
    </source>
</reference>
<dbReference type="Proteomes" id="UP001595897">
    <property type="component" value="Unassembled WGS sequence"/>
</dbReference>